<protein>
    <submittedName>
        <fullName evidence="4">Unannotated protein</fullName>
    </submittedName>
</protein>
<evidence type="ECO:0000313" key="3">
    <source>
        <dbReference type="EMBL" id="CAB4836821.1"/>
    </source>
</evidence>
<evidence type="ECO:0000313" key="5">
    <source>
        <dbReference type="EMBL" id="CAB5006874.1"/>
    </source>
</evidence>
<reference evidence="4" key="1">
    <citation type="submission" date="2020-05" db="EMBL/GenBank/DDBJ databases">
        <authorList>
            <person name="Chiriac C."/>
            <person name="Salcher M."/>
            <person name="Ghai R."/>
            <person name="Kavagutti S V."/>
        </authorList>
    </citation>
    <scope>NUCLEOTIDE SEQUENCE</scope>
</reference>
<accession>A0A6J7G8Z2</accession>
<dbReference type="EMBL" id="CAEZYR010000017">
    <property type="protein sequence ID" value="CAB4734213.1"/>
    <property type="molecule type" value="Genomic_DNA"/>
</dbReference>
<dbReference type="Gene3D" id="2.60.200.40">
    <property type="match status" value="1"/>
</dbReference>
<dbReference type="EMBL" id="CAFBMH010000019">
    <property type="protein sequence ID" value="CAB4899859.1"/>
    <property type="molecule type" value="Genomic_DNA"/>
</dbReference>
<feature type="domain" description="YegS/DAGK C-terminal" evidence="1">
    <location>
        <begin position="96"/>
        <end position="203"/>
    </location>
</feature>
<dbReference type="EMBL" id="CAFABA010000242">
    <property type="protein sequence ID" value="CAB4836821.1"/>
    <property type="molecule type" value="Genomic_DNA"/>
</dbReference>
<proteinExistence type="predicted"/>
<sequence length="204" mass="21808">MSIRRGEAWGTNGPLPGNGVTVASDADAGALVADARRNGTEIAPMGLLGGDLCATLGGRGDEVRLRSEDAARLTVDVGRATLDGGEPKYFVAHLVARRRWWLGRTVAVMNAAWLGSWNVAPRAHPGDGRLDVIDSRLSLGDRLKARRRLPLGTHVPHPAISVQRVEGIDFTFAKPTPIMLDGRRVGTAKTLRVDLEPDALSVVI</sequence>
<dbReference type="AlphaFoldDB" id="A0A6J7G8Z2"/>
<dbReference type="EMBL" id="CAFBOS010000137">
    <property type="protein sequence ID" value="CAB5006874.1"/>
    <property type="molecule type" value="Genomic_DNA"/>
</dbReference>
<gene>
    <name evidence="2" type="ORF">UFOPK2754_00697</name>
    <name evidence="3" type="ORF">UFOPK3139_03266</name>
    <name evidence="4" type="ORF">UFOPK3543_00802</name>
    <name evidence="5" type="ORF">UFOPK3967_02023</name>
</gene>
<organism evidence="4">
    <name type="scientific">freshwater metagenome</name>
    <dbReference type="NCBI Taxonomy" id="449393"/>
    <lineage>
        <taxon>unclassified sequences</taxon>
        <taxon>metagenomes</taxon>
        <taxon>ecological metagenomes</taxon>
    </lineage>
</organism>
<dbReference type="InterPro" id="IPR016064">
    <property type="entry name" value="NAD/diacylglycerol_kinase_sf"/>
</dbReference>
<evidence type="ECO:0000259" key="1">
    <source>
        <dbReference type="Pfam" id="PF19279"/>
    </source>
</evidence>
<dbReference type="InterPro" id="IPR045540">
    <property type="entry name" value="YegS/DAGK_C"/>
</dbReference>
<dbReference type="Pfam" id="PF19279">
    <property type="entry name" value="YegS_C"/>
    <property type="match status" value="1"/>
</dbReference>
<evidence type="ECO:0000313" key="4">
    <source>
        <dbReference type="EMBL" id="CAB4899859.1"/>
    </source>
</evidence>
<name>A0A6J7G8Z2_9ZZZZ</name>
<dbReference type="SUPFAM" id="SSF111331">
    <property type="entry name" value="NAD kinase/diacylglycerol kinase-like"/>
    <property type="match status" value="1"/>
</dbReference>
<evidence type="ECO:0000313" key="2">
    <source>
        <dbReference type="EMBL" id="CAB4734213.1"/>
    </source>
</evidence>